<evidence type="ECO:0000256" key="2">
    <source>
        <dbReference type="SAM" id="SignalP"/>
    </source>
</evidence>
<feature type="region of interest" description="Disordered" evidence="1">
    <location>
        <begin position="512"/>
        <end position="550"/>
    </location>
</feature>
<dbReference type="Gene3D" id="2.30.40.10">
    <property type="entry name" value="Urease, subunit C, domain 1"/>
    <property type="match status" value="1"/>
</dbReference>
<proteinExistence type="predicted"/>
<comment type="caution">
    <text evidence="4">The sequence shown here is derived from an EMBL/GenBank/DDBJ whole genome shotgun (WGS) entry which is preliminary data.</text>
</comment>
<evidence type="ECO:0000313" key="5">
    <source>
        <dbReference type="Proteomes" id="UP000664303"/>
    </source>
</evidence>
<dbReference type="GO" id="GO:0005829">
    <property type="term" value="C:cytosol"/>
    <property type="evidence" value="ECO:0007669"/>
    <property type="project" value="TreeGrafter"/>
</dbReference>
<dbReference type="RefSeq" id="WP_206561567.1">
    <property type="nucleotide sequence ID" value="NZ_JAFKCZ010000012.1"/>
</dbReference>
<dbReference type="AlphaFoldDB" id="A0A939INJ5"/>
<dbReference type="InterPro" id="IPR032466">
    <property type="entry name" value="Metal_Hydrolase"/>
</dbReference>
<dbReference type="SUPFAM" id="SSF51338">
    <property type="entry name" value="Composite domain of metallo-dependent hydrolases"/>
    <property type="match status" value="1"/>
</dbReference>
<gene>
    <name evidence="4" type="ORF">JYP50_16045</name>
</gene>
<dbReference type="Pfam" id="PF07969">
    <property type="entry name" value="Amidohydro_3"/>
    <property type="match status" value="2"/>
</dbReference>
<name>A0A939INJ5_9GAMM</name>
<keyword evidence="5" id="KW-1185">Reference proteome</keyword>
<dbReference type="Proteomes" id="UP000664303">
    <property type="component" value="Unassembled WGS sequence"/>
</dbReference>
<organism evidence="4 5">
    <name type="scientific">Parahaliea mediterranea</name>
    <dbReference type="NCBI Taxonomy" id="651086"/>
    <lineage>
        <taxon>Bacteria</taxon>
        <taxon>Pseudomonadati</taxon>
        <taxon>Pseudomonadota</taxon>
        <taxon>Gammaproteobacteria</taxon>
        <taxon>Cellvibrionales</taxon>
        <taxon>Halieaceae</taxon>
        <taxon>Parahaliea</taxon>
    </lineage>
</organism>
<feature type="chain" id="PRO_5036990876" evidence="2">
    <location>
        <begin position="29"/>
        <end position="550"/>
    </location>
</feature>
<dbReference type="InterPro" id="IPR013108">
    <property type="entry name" value="Amidohydro_3"/>
</dbReference>
<feature type="compositionally biased region" description="Pro residues" evidence="1">
    <location>
        <begin position="523"/>
        <end position="541"/>
    </location>
</feature>
<keyword evidence="2" id="KW-0732">Signal</keyword>
<dbReference type="NCBIfam" id="NF006560">
    <property type="entry name" value="PRK09061.1"/>
    <property type="match status" value="1"/>
</dbReference>
<dbReference type="InterPro" id="IPR050378">
    <property type="entry name" value="Metallo-dep_Hydrolases_sf"/>
</dbReference>
<dbReference type="SUPFAM" id="SSF51556">
    <property type="entry name" value="Metallo-dependent hydrolases"/>
    <property type="match status" value="1"/>
</dbReference>
<evidence type="ECO:0000313" key="4">
    <source>
        <dbReference type="EMBL" id="MBN7798122.1"/>
    </source>
</evidence>
<evidence type="ECO:0000259" key="3">
    <source>
        <dbReference type="Pfam" id="PF07969"/>
    </source>
</evidence>
<reference evidence="4" key="1">
    <citation type="submission" date="2021-02" db="EMBL/GenBank/DDBJ databases">
        <title>PHA producing bacteria isolated from coastal sediment in Guangdong, Shenzhen.</title>
        <authorList>
            <person name="Zheng W."/>
            <person name="Yu S."/>
            <person name="Huang Y."/>
        </authorList>
    </citation>
    <scope>NUCLEOTIDE SEQUENCE</scope>
    <source>
        <strain evidence="4">TN14-10</strain>
    </source>
</reference>
<feature type="signal peptide" evidence="2">
    <location>
        <begin position="1"/>
        <end position="28"/>
    </location>
</feature>
<accession>A0A939INJ5</accession>
<dbReference type="InterPro" id="IPR011059">
    <property type="entry name" value="Metal-dep_hydrolase_composite"/>
</dbReference>
<dbReference type="GO" id="GO:0016812">
    <property type="term" value="F:hydrolase activity, acting on carbon-nitrogen (but not peptide) bonds, in cyclic amides"/>
    <property type="evidence" value="ECO:0007669"/>
    <property type="project" value="TreeGrafter"/>
</dbReference>
<evidence type="ECO:0000256" key="1">
    <source>
        <dbReference type="SAM" id="MobiDB-lite"/>
    </source>
</evidence>
<dbReference type="EMBL" id="JAFKCZ010000012">
    <property type="protein sequence ID" value="MBN7798122.1"/>
    <property type="molecule type" value="Genomic_DNA"/>
</dbReference>
<dbReference type="Gene3D" id="3.20.20.140">
    <property type="entry name" value="Metal-dependent hydrolases"/>
    <property type="match status" value="1"/>
</dbReference>
<protein>
    <submittedName>
        <fullName evidence="4">Amidohydrolase family protein</fullName>
    </submittedName>
</protein>
<dbReference type="PANTHER" id="PTHR11647:SF1">
    <property type="entry name" value="COLLAPSIN RESPONSE MEDIATOR PROTEIN"/>
    <property type="match status" value="1"/>
</dbReference>
<dbReference type="PANTHER" id="PTHR11647">
    <property type="entry name" value="HYDRANTOINASE/DIHYDROPYRIMIDINASE FAMILY MEMBER"/>
    <property type="match status" value="1"/>
</dbReference>
<sequence length="550" mass="58511">MLKPVLTRTLPRLAMAAAASMLAPVALAALDIAIVGGRVVDPESGLDAARNVGIEDGRIVAVTTDPLEADRVIDASGRVVAPGFIDMHAHGQSILAGRMQAMDGVTTALDLEGGSLPIADFYARAGEEGRPINYGVSVNWAYARIAVFLDTQPEANAGWFFKYFHVPKWQREQADEQQLGDILSMVEEGLEEGGLGVGVLLGYAPDSGREEYYRVSELAARYGVPTYTHARYLSMIEPGSSFEGVAEIVAAAAGTGVHAHIVHLNSTSLREIDAIGGLIRGARERGLRVSTEAYPYGAGSTGIGAAMFRGPFWRERVGGASAASFEVDGKRLTEQELERLQRDNPGKEAVIHFLETDHAEDRAYLDQAVLFPGGVIASDAMGWMINGRPAPDSAWPAPAEARSHPRSAGAYSRFLRHYVREEGKLSLLEAIERVSYGPARILQDGVPQMRRKGRIQAGADADIVVFDLDTVTDNATYAEPAQTSSGFDYVLVGGVPLVDDGQLDTAVLPGRAVRNTGRDTPVPGAPMPGAPVPGAPEPGAPVPGADEKLK</sequence>
<feature type="domain" description="Amidohydrolase 3" evidence="3">
    <location>
        <begin position="71"/>
        <end position="145"/>
    </location>
</feature>
<feature type="domain" description="Amidohydrolase 3" evidence="3">
    <location>
        <begin position="255"/>
        <end position="497"/>
    </location>
</feature>